<dbReference type="Gene3D" id="3.30.10.20">
    <property type="match status" value="1"/>
</dbReference>
<dbReference type="Pfam" id="PF00905">
    <property type="entry name" value="Transpeptidase"/>
    <property type="match status" value="1"/>
</dbReference>
<name>A0ABP7KIZ3_9MICO</name>
<keyword evidence="2" id="KW-0645">Protease</keyword>
<dbReference type="InterPro" id="IPR001460">
    <property type="entry name" value="PCN-bd_Tpept"/>
</dbReference>
<proteinExistence type="predicted"/>
<dbReference type="PROSITE" id="PS51178">
    <property type="entry name" value="PASTA"/>
    <property type="match status" value="1"/>
</dbReference>
<reference evidence="12" key="1">
    <citation type="journal article" date="2019" name="Int. J. Syst. Evol. Microbiol.">
        <title>The Global Catalogue of Microorganisms (GCM) 10K type strain sequencing project: providing services to taxonomists for standard genome sequencing and annotation.</title>
        <authorList>
            <consortium name="The Broad Institute Genomics Platform"/>
            <consortium name="The Broad Institute Genome Sequencing Center for Infectious Disease"/>
            <person name="Wu L."/>
            <person name="Ma J."/>
        </authorList>
    </citation>
    <scope>NUCLEOTIDE SEQUENCE [LARGE SCALE GENOMIC DNA]</scope>
    <source>
        <strain evidence="12">JCM 17021</strain>
    </source>
</reference>
<keyword evidence="1" id="KW-0121">Carboxypeptidase</keyword>
<keyword evidence="6" id="KW-0511">Multifunctional enzyme</keyword>
<evidence type="ECO:0000256" key="8">
    <source>
        <dbReference type="ARBA" id="ARBA00049902"/>
    </source>
</evidence>
<protein>
    <submittedName>
        <fullName evidence="11">Transglycosylase domain-containing protein</fullName>
    </submittedName>
</protein>
<evidence type="ECO:0000256" key="3">
    <source>
        <dbReference type="ARBA" id="ARBA00022676"/>
    </source>
</evidence>
<keyword evidence="5" id="KW-0378">Hydrolase</keyword>
<keyword evidence="4" id="KW-0808">Transferase</keyword>
<dbReference type="InterPro" id="IPR012338">
    <property type="entry name" value="Beta-lactam/transpept-like"/>
</dbReference>
<dbReference type="EMBL" id="BAABCN010000004">
    <property type="protein sequence ID" value="GAA3879036.1"/>
    <property type="molecule type" value="Genomic_DNA"/>
</dbReference>
<evidence type="ECO:0000256" key="9">
    <source>
        <dbReference type="SAM" id="MobiDB-lite"/>
    </source>
</evidence>
<feature type="region of interest" description="Disordered" evidence="9">
    <location>
        <begin position="756"/>
        <end position="775"/>
    </location>
</feature>
<dbReference type="Pfam" id="PF03793">
    <property type="entry name" value="PASTA"/>
    <property type="match status" value="1"/>
</dbReference>
<dbReference type="InterPro" id="IPR036950">
    <property type="entry name" value="PBP_transglycosylase"/>
</dbReference>
<evidence type="ECO:0000313" key="12">
    <source>
        <dbReference type="Proteomes" id="UP001501803"/>
    </source>
</evidence>
<dbReference type="InterPro" id="IPR023346">
    <property type="entry name" value="Lysozyme-like_dom_sf"/>
</dbReference>
<dbReference type="CDD" id="cd06577">
    <property type="entry name" value="PASTA_pknB"/>
    <property type="match status" value="1"/>
</dbReference>
<dbReference type="SUPFAM" id="SSF56601">
    <property type="entry name" value="beta-lactamase/transpeptidase-like"/>
    <property type="match status" value="1"/>
</dbReference>
<dbReference type="SMART" id="SM00740">
    <property type="entry name" value="PASTA"/>
    <property type="match status" value="1"/>
</dbReference>
<evidence type="ECO:0000256" key="1">
    <source>
        <dbReference type="ARBA" id="ARBA00022645"/>
    </source>
</evidence>
<accession>A0ABP7KIZ3</accession>
<sequence length="775" mass="81695">MSAVAGLLVTVAVTPTLTVSSIAATKTIGLFENLPNYLNIGELAEGSNIYATAADGSLIKLATFYEQNREEVALENISQFVKDAAVAGEDPRFFSHGGVDMQGTARATIKLMLKQNGGGGSSLTQQYVKNVLVQNAVMSATTEEERAAAIDSATLEEPSRKLKEMRLAIGLEKKYSKNEILAGYLNIAFFGGTVYGIEAASKYYFGGVSAKDLTLEQAASLIAIVNYPEDFRLDQPDSETNGAANGYARNLDRRDYILDQMLRYKKITPEQHTAAVAAPVAPVITPPTSGCKTAGGSGYFCDYVYWAIRNGDALGATVEERVERLRRGGLDIYTTLDLGLQVASEAAVNENVPSVDPRFDVGSTAVTVQPATGRILAMAQNKTFSNDPEVLEANGPSWTSMNYNTDIDYGGSSGFQPGSTYKVFTLGEWVNAGHSLRESFDGRRQGFSQFTDSCIGGWSGAPFNPRNDDGRIANNAVDATKWSVNSSFMAMAHQLDLCKIKQLAERFGVHRANGDPLEMNPSDVLGSQEVAPLTMASAFGGIANNGVTCSPIAIDRIVDRNGAEIAPPKSECTQSVPANVAAAMAYAMQQTFAGGGTAVASNTGTGVPHIGKTGTTDGAKDTWMIGASTKAATAVWVGNVVGETNLRNLDFESGAAATARHRIWPRIMTVADNTWGGDAFAEPDSSAFRVIETDIPDVSGRSPAEARSILERASFTVVEGAPRNSDVAAGLVAGSNPSGSAPHGATIEIFVSLGPAAVAPPAPPAGTPDKPSKSD</sequence>
<evidence type="ECO:0000259" key="10">
    <source>
        <dbReference type="PROSITE" id="PS51178"/>
    </source>
</evidence>
<dbReference type="InterPro" id="IPR005543">
    <property type="entry name" value="PASTA_dom"/>
</dbReference>
<comment type="catalytic activity">
    <reaction evidence="8">
        <text>[GlcNAc-(1-&gt;4)-Mur2Ac(oyl-L-Ala-gamma-D-Glu-L-Lys-D-Ala-D-Ala)](n)-di-trans,octa-cis-undecaprenyl diphosphate + beta-D-GlcNAc-(1-&gt;4)-Mur2Ac(oyl-L-Ala-gamma-D-Glu-L-Lys-D-Ala-D-Ala)-di-trans,octa-cis-undecaprenyl diphosphate = [GlcNAc-(1-&gt;4)-Mur2Ac(oyl-L-Ala-gamma-D-Glu-L-Lys-D-Ala-D-Ala)](n+1)-di-trans,octa-cis-undecaprenyl diphosphate + di-trans,octa-cis-undecaprenyl diphosphate + H(+)</text>
        <dbReference type="Rhea" id="RHEA:23708"/>
        <dbReference type="Rhea" id="RHEA-COMP:9602"/>
        <dbReference type="Rhea" id="RHEA-COMP:9603"/>
        <dbReference type="ChEBI" id="CHEBI:15378"/>
        <dbReference type="ChEBI" id="CHEBI:58405"/>
        <dbReference type="ChEBI" id="CHEBI:60033"/>
        <dbReference type="ChEBI" id="CHEBI:78435"/>
        <dbReference type="EC" id="2.4.99.28"/>
    </reaction>
</comment>
<evidence type="ECO:0000256" key="5">
    <source>
        <dbReference type="ARBA" id="ARBA00022801"/>
    </source>
</evidence>
<dbReference type="SUPFAM" id="SSF53955">
    <property type="entry name" value="Lysozyme-like"/>
    <property type="match status" value="1"/>
</dbReference>
<gene>
    <name evidence="11" type="ORF">GCM10022381_21750</name>
</gene>
<evidence type="ECO:0000313" key="11">
    <source>
        <dbReference type="EMBL" id="GAA3879036.1"/>
    </source>
</evidence>
<evidence type="ECO:0000256" key="6">
    <source>
        <dbReference type="ARBA" id="ARBA00023268"/>
    </source>
</evidence>
<dbReference type="InterPro" id="IPR050396">
    <property type="entry name" value="Glycosyltr_51/Transpeptidase"/>
</dbReference>
<dbReference type="Proteomes" id="UP001501803">
    <property type="component" value="Unassembled WGS sequence"/>
</dbReference>
<dbReference type="Pfam" id="PF00912">
    <property type="entry name" value="Transgly"/>
    <property type="match status" value="1"/>
</dbReference>
<dbReference type="PANTHER" id="PTHR32282:SF33">
    <property type="entry name" value="PEPTIDOGLYCAN GLYCOSYLTRANSFERASE"/>
    <property type="match status" value="1"/>
</dbReference>
<keyword evidence="12" id="KW-1185">Reference proteome</keyword>
<evidence type="ECO:0000256" key="7">
    <source>
        <dbReference type="ARBA" id="ARBA00034000"/>
    </source>
</evidence>
<comment type="caution">
    <text evidence="11">The sequence shown here is derived from an EMBL/GenBank/DDBJ whole genome shotgun (WGS) entry which is preliminary data.</text>
</comment>
<feature type="domain" description="PASTA" evidence="10">
    <location>
        <begin position="689"/>
        <end position="753"/>
    </location>
</feature>
<organism evidence="11 12">
    <name type="scientific">Leifsonia kafniensis</name>
    <dbReference type="NCBI Taxonomy" id="475957"/>
    <lineage>
        <taxon>Bacteria</taxon>
        <taxon>Bacillati</taxon>
        <taxon>Actinomycetota</taxon>
        <taxon>Actinomycetes</taxon>
        <taxon>Micrococcales</taxon>
        <taxon>Microbacteriaceae</taxon>
        <taxon>Leifsonia</taxon>
    </lineage>
</organism>
<dbReference type="PANTHER" id="PTHR32282">
    <property type="entry name" value="BINDING PROTEIN TRANSPEPTIDASE, PUTATIVE-RELATED"/>
    <property type="match status" value="1"/>
</dbReference>
<dbReference type="Gene3D" id="1.10.3810.10">
    <property type="entry name" value="Biosynthetic peptidoglycan transglycosylase-like"/>
    <property type="match status" value="1"/>
</dbReference>
<evidence type="ECO:0000256" key="4">
    <source>
        <dbReference type="ARBA" id="ARBA00022679"/>
    </source>
</evidence>
<dbReference type="InterPro" id="IPR001264">
    <property type="entry name" value="Glyco_trans_51"/>
</dbReference>
<comment type="catalytic activity">
    <reaction evidence="7">
        <text>Preferential cleavage: (Ac)2-L-Lys-D-Ala-|-D-Ala. Also transpeptidation of peptidyl-alanyl moieties that are N-acyl substituents of D-alanine.</text>
        <dbReference type="EC" id="3.4.16.4"/>
    </reaction>
</comment>
<evidence type="ECO:0000256" key="2">
    <source>
        <dbReference type="ARBA" id="ARBA00022670"/>
    </source>
</evidence>
<dbReference type="Gene3D" id="3.40.710.10">
    <property type="entry name" value="DD-peptidase/beta-lactamase superfamily"/>
    <property type="match status" value="1"/>
</dbReference>
<keyword evidence="3" id="KW-0328">Glycosyltransferase</keyword>